<organism evidence="1 2">
    <name type="scientific">Prunus dulcis</name>
    <name type="common">Almond</name>
    <name type="synonym">Amygdalus dulcis</name>
    <dbReference type="NCBI Taxonomy" id="3755"/>
    <lineage>
        <taxon>Eukaryota</taxon>
        <taxon>Viridiplantae</taxon>
        <taxon>Streptophyta</taxon>
        <taxon>Embryophyta</taxon>
        <taxon>Tracheophyta</taxon>
        <taxon>Spermatophyta</taxon>
        <taxon>Magnoliopsida</taxon>
        <taxon>eudicotyledons</taxon>
        <taxon>Gunneridae</taxon>
        <taxon>Pentapetalae</taxon>
        <taxon>rosids</taxon>
        <taxon>fabids</taxon>
        <taxon>Rosales</taxon>
        <taxon>Rosaceae</taxon>
        <taxon>Amygdaloideae</taxon>
        <taxon>Amygdaleae</taxon>
        <taxon>Prunus</taxon>
    </lineage>
</organism>
<sequence>MAQFSYRINREICLPKHMLEPDSGDKRKEGPNILNNLLDAPRGTCFFKDTINDEFRITFNNDLIPTPLNSSNKTISKSNAFNHIYGILSNMALATLDDKAYGSLRVHERPIKVNFNPTSGRGMPFNHHGNIFFLLDRRIKLPITQAHSGSSMDTTSWVRLRTMEQHVIPSLPDLPIDKEGF</sequence>
<reference evidence="2" key="1">
    <citation type="journal article" date="2020" name="Plant J.">
        <title>Transposons played a major role in the diversification between the closely related almond and peach genomes: results from the almond genome sequence.</title>
        <authorList>
            <person name="Alioto T."/>
            <person name="Alexiou K.G."/>
            <person name="Bardil A."/>
            <person name="Barteri F."/>
            <person name="Castanera R."/>
            <person name="Cruz F."/>
            <person name="Dhingra A."/>
            <person name="Duval H."/>
            <person name="Fernandez I Marti A."/>
            <person name="Frias L."/>
            <person name="Galan B."/>
            <person name="Garcia J.L."/>
            <person name="Howad W."/>
            <person name="Gomez-Garrido J."/>
            <person name="Gut M."/>
            <person name="Julca I."/>
            <person name="Morata J."/>
            <person name="Puigdomenech P."/>
            <person name="Ribeca P."/>
            <person name="Rubio Cabetas M.J."/>
            <person name="Vlasova A."/>
            <person name="Wirthensohn M."/>
            <person name="Garcia-Mas J."/>
            <person name="Gabaldon T."/>
            <person name="Casacuberta J.M."/>
            <person name="Arus P."/>
        </authorList>
    </citation>
    <scope>NUCLEOTIDE SEQUENCE [LARGE SCALE GENOMIC DNA]</scope>
    <source>
        <strain evidence="2">cv. Texas</strain>
    </source>
</reference>
<gene>
    <name evidence="1" type="ORF">ALMOND_2B011518</name>
</gene>
<accession>A0A5E4G796</accession>
<name>A0A5E4G796_PRUDU</name>
<evidence type="ECO:0000313" key="2">
    <source>
        <dbReference type="Proteomes" id="UP000327085"/>
    </source>
</evidence>
<dbReference type="Gramene" id="VVA35629">
    <property type="protein sequence ID" value="VVA35629"/>
    <property type="gene ID" value="Prudul26B011518"/>
</dbReference>
<dbReference type="InParanoid" id="A0A5E4G796"/>
<evidence type="ECO:0000313" key="1">
    <source>
        <dbReference type="EMBL" id="VVA35629.1"/>
    </source>
</evidence>
<protein>
    <submittedName>
        <fullName evidence="1">Uncharacterized protein</fullName>
    </submittedName>
</protein>
<proteinExistence type="predicted"/>
<dbReference type="EMBL" id="CABIKO010000399">
    <property type="protein sequence ID" value="VVA35629.1"/>
    <property type="molecule type" value="Genomic_DNA"/>
</dbReference>
<dbReference type="Proteomes" id="UP000327085">
    <property type="component" value="Chromosome 1"/>
</dbReference>
<dbReference type="AlphaFoldDB" id="A0A5E4G796"/>